<accession>A0ABN6J1F3</accession>
<organism evidence="1 2">
    <name type="scientific">Clostridium gelidum</name>
    <dbReference type="NCBI Taxonomy" id="704125"/>
    <lineage>
        <taxon>Bacteria</taxon>
        <taxon>Bacillati</taxon>
        <taxon>Bacillota</taxon>
        <taxon>Clostridia</taxon>
        <taxon>Eubacteriales</taxon>
        <taxon>Clostridiaceae</taxon>
        <taxon>Clostridium</taxon>
    </lineage>
</organism>
<dbReference type="RefSeq" id="WP_224033593.1">
    <property type="nucleotide sequence ID" value="NZ_AP024849.1"/>
</dbReference>
<evidence type="ECO:0000313" key="2">
    <source>
        <dbReference type="Proteomes" id="UP000824633"/>
    </source>
</evidence>
<sequence>MKKDVIKICDEVNIYDNTDEFIQLINIKSGKLTWKDKSMPEWTKIILKQL</sequence>
<name>A0ABN6J1F3_9CLOT</name>
<keyword evidence="2" id="KW-1185">Reference proteome</keyword>
<gene>
    <name evidence="1" type="ORF">psyc5s11_32920</name>
</gene>
<dbReference type="EMBL" id="AP024849">
    <property type="protein sequence ID" value="BCZ47225.1"/>
    <property type="molecule type" value="Genomic_DNA"/>
</dbReference>
<evidence type="ECO:0000313" key="1">
    <source>
        <dbReference type="EMBL" id="BCZ47225.1"/>
    </source>
</evidence>
<reference evidence="2" key="1">
    <citation type="submission" date="2021-07" db="EMBL/GenBank/DDBJ databases">
        <title>Complete genome sequencing of a Clostridium isolate.</title>
        <authorList>
            <person name="Ueki A."/>
            <person name="Tonouchi A."/>
        </authorList>
    </citation>
    <scope>NUCLEOTIDE SEQUENCE [LARGE SCALE GENOMIC DNA]</scope>
    <source>
        <strain evidence="2">C5S11</strain>
    </source>
</reference>
<dbReference type="Proteomes" id="UP000824633">
    <property type="component" value="Chromosome"/>
</dbReference>
<protein>
    <submittedName>
        <fullName evidence="1">Uncharacterized protein</fullName>
    </submittedName>
</protein>
<proteinExistence type="predicted"/>